<dbReference type="EC" id="2.3.2.27" evidence="1"/>
<name>A0AAD5I7Y4_ACENE</name>
<dbReference type="InterPro" id="IPR044046">
    <property type="entry name" value="E3_ligase_UBR-like_C"/>
</dbReference>
<keyword evidence="4" id="KW-1185">Reference proteome</keyword>
<keyword evidence="1" id="KW-0479">Metal-binding</keyword>
<protein>
    <recommendedName>
        <fullName evidence="1">E3 ubiquitin-protein ligase</fullName>
        <ecNumber evidence="1">2.3.2.27</ecNumber>
    </recommendedName>
</protein>
<keyword evidence="1" id="KW-0862">Zinc</keyword>
<comment type="pathway">
    <text evidence="1">Protein modification; protein ubiquitination.</text>
</comment>
<reference evidence="3" key="2">
    <citation type="submission" date="2023-02" db="EMBL/GenBank/DDBJ databases">
        <authorList>
            <person name="Swenson N.G."/>
            <person name="Wegrzyn J.L."/>
            <person name="Mcevoy S.L."/>
        </authorList>
    </citation>
    <scope>NUCLEOTIDE SEQUENCE</scope>
    <source>
        <strain evidence="3">91603</strain>
        <tissue evidence="3">Leaf</tissue>
    </source>
</reference>
<feature type="domain" description="E3 ubiquitin-protein ligase UBR-like C-terminal" evidence="2">
    <location>
        <begin position="2"/>
        <end position="447"/>
    </location>
</feature>
<evidence type="ECO:0000313" key="3">
    <source>
        <dbReference type="EMBL" id="KAI9154612.1"/>
    </source>
</evidence>
<dbReference type="GO" id="GO:0005737">
    <property type="term" value="C:cytoplasm"/>
    <property type="evidence" value="ECO:0007669"/>
    <property type="project" value="TreeGrafter"/>
</dbReference>
<dbReference type="PANTHER" id="PTHR21497:SF53">
    <property type="entry name" value="E3 UBIQUITIN-PROTEIN LIGASE PRT6"/>
    <property type="match status" value="1"/>
</dbReference>
<dbReference type="AlphaFoldDB" id="A0AAD5I7Y4"/>
<dbReference type="GO" id="GO:0016567">
    <property type="term" value="P:protein ubiquitination"/>
    <property type="evidence" value="ECO:0007669"/>
    <property type="project" value="UniProtKB-UniRule"/>
</dbReference>
<dbReference type="GO" id="GO:0071596">
    <property type="term" value="P:ubiquitin-dependent protein catabolic process via the N-end rule pathway"/>
    <property type="evidence" value="ECO:0007669"/>
    <property type="project" value="UniProtKB-UniRule"/>
</dbReference>
<accession>A0AAD5I7Y4</accession>
<dbReference type="GO" id="GO:0008270">
    <property type="term" value="F:zinc ion binding"/>
    <property type="evidence" value="ECO:0007669"/>
    <property type="project" value="UniProtKB-UniRule"/>
</dbReference>
<evidence type="ECO:0000256" key="1">
    <source>
        <dbReference type="RuleBase" id="RU366018"/>
    </source>
</evidence>
<organism evidence="3 4">
    <name type="scientific">Acer negundo</name>
    <name type="common">Box elder</name>
    <dbReference type="NCBI Taxonomy" id="4023"/>
    <lineage>
        <taxon>Eukaryota</taxon>
        <taxon>Viridiplantae</taxon>
        <taxon>Streptophyta</taxon>
        <taxon>Embryophyta</taxon>
        <taxon>Tracheophyta</taxon>
        <taxon>Spermatophyta</taxon>
        <taxon>Magnoliopsida</taxon>
        <taxon>eudicotyledons</taxon>
        <taxon>Gunneridae</taxon>
        <taxon>Pentapetalae</taxon>
        <taxon>rosids</taxon>
        <taxon>malvids</taxon>
        <taxon>Sapindales</taxon>
        <taxon>Sapindaceae</taxon>
        <taxon>Hippocastanoideae</taxon>
        <taxon>Acereae</taxon>
        <taxon>Acer</taxon>
    </lineage>
</organism>
<gene>
    <name evidence="3" type="ORF">LWI28_028838</name>
</gene>
<dbReference type="GO" id="GO:0000151">
    <property type="term" value="C:ubiquitin ligase complex"/>
    <property type="evidence" value="ECO:0007669"/>
    <property type="project" value="TreeGrafter"/>
</dbReference>
<sequence>MIMWDVLKYSVMAMEITARCEKTSTTPIYAINALHKELKSSNGFVLSLLLKVVQSMRSKNSVHVLQRFRGIQLFAESICSGVSVDYPGSTCRQGGNLLTILMEVSYPDIQFWSRASDPVLARDPFSSLMWVLYCLPCPFISCEESILSLVHTFYAVTLVQAVIAYCGKHQAKINELCFSDCLITDISKLLGEYGCAREYFVSNYIDPSCDIKDMIRRLSFPYLRRCALLWKLLSSTVSAPFSDRDHELDLSSYGIDHMMDSDDYSPADLNEVQELEKMFKIPPLDVVLKDGVLRSMASKWFHHFCKEFEVCKFQSVLHSTPTVPFKLMHLPHLYQDLLQRYIKQCCPDCESVLEEPALCLLCGRFCSPSWRPCCRESGCQTHARACGAGTGVFLLIKRTTILLQRCARQAPWPSPYLDAFGEEDIECRGKPLYLNEERYAALTYMVASHGLDRIYMGGNVMQNAKVAKVIICYCGE</sequence>
<evidence type="ECO:0000259" key="2">
    <source>
        <dbReference type="Pfam" id="PF18995"/>
    </source>
</evidence>
<dbReference type="InterPro" id="IPR039164">
    <property type="entry name" value="UBR1-like"/>
</dbReference>
<dbReference type="Proteomes" id="UP001064489">
    <property type="component" value="Chromosome 11"/>
</dbReference>
<reference evidence="3" key="1">
    <citation type="journal article" date="2022" name="Plant J.">
        <title>Strategies of tolerance reflected in two North American maple genomes.</title>
        <authorList>
            <person name="McEvoy S.L."/>
            <person name="Sezen U.U."/>
            <person name="Trouern-Trend A."/>
            <person name="McMahon S.M."/>
            <person name="Schaberg P.G."/>
            <person name="Yang J."/>
            <person name="Wegrzyn J.L."/>
            <person name="Swenson N.G."/>
        </authorList>
    </citation>
    <scope>NUCLEOTIDE SEQUENCE</scope>
    <source>
        <strain evidence="3">91603</strain>
    </source>
</reference>
<keyword evidence="1" id="KW-0833">Ubl conjugation pathway</keyword>
<keyword evidence="1" id="KW-0863">Zinc-finger</keyword>
<comment type="similarity">
    <text evidence="1">Belongs to the E3 ubiquitin-protein ligase UBR1-like family.</text>
</comment>
<comment type="catalytic activity">
    <reaction evidence="1">
        <text>S-ubiquitinyl-[E2 ubiquitin-conjugating enzyme]-L-cysteine + [acceptor protein]-L-lysine = [E2 ubiquitin-conjugating enzyme]-L-cysteine + N(6)-ubiquitinyl-[acceptor protein]-L-lysine.</text>
        <dbReference type="EC" id="2.3.2.27"/>
    </reaction>
</comment>
<keyword evidence="1" id="KW-0808">Transferase</keyword>
<proteinExistence type="inferred from homology"/>
<evidence type="ECO:0000313" key="4">
    <source>
        <dbReference type="Proteomes" id="UP001064489"/>
    </source>
</evidence>
<dbReference type="GO" id="GO:0061630">
    <property type="term" value="F:ubiquitin protein ligase activity"/>
    <property type="evidence" value="ECO:0007669"/>
    <property type="project" value="UniProtKB-UniRule"/>
</dbReference>
<dbReference type="EMBL" id="JAJSOW010000108">
    <property type="protein sequence ID" value="KAI9154612.1"/>
    <property type="molecule type" value="Genomic_DNA"/>
</dbReference>
<dbReference type="Pfam" id="PF18995">
    <property type="entry name" value="PRT6_C"/>
    <property type="match status" value="1"/>
</dbReference>
<dbReference type="PANTHER" id="PTHR21497">
    <property type="entry name" value="UBIQUITIN LIGASE E3 ALPHA-RELATED"/>
    <property type="match status" value="1"/>
</dbReference>
<comment type="function">
    <text evidence="1">Ubiquitin ligase protein which is a component of the N-end rule pathway. Recognizes and binds to proteins bearing specific N-terminal residues that are destabilizing according to the N-end rule, leading to their ubiquitination and subsequent degradation.</text>
</comment>
<comment type="caution">
    <text evidence="3">The sequence shown here is derived from an EMBL/GenBank/DDBJ whole genome shotgun (WGS) entry which is preliminary data.</text>
</comment>